<evidence type="ECO:0000313" key="2">
    <source>
        <dbReference type="Proteomes" id="UP000030854"/>
    </source>
</evidence>
<dbReference type="AlphaFoldDB" id="A0A0B1P269"/>
<keyword evidence="2" id="KW-1185">Reference proteome</keyword>
<name>A0A0B1P269_UNCNE</name>
<reference evidence="1 2" key="1">
    <citation type="journal article" date="2014" name="BMC Genomics">
        <title>Adaptive genomic structural variation in the grape powdery mildew pathogen, Erysiphe necator.</title>
        <authorList>
            <person name="Jones L."/>
            <person name="Riaz S."/>
            <person name="Morales-Cruz A."/>
            <person name="Amrine K.C."/>
            <person name="McGuire B."/>
            <person name="Gubler W.D."/>
            <person name="Walker M.A."/>
            <person name="Cantu D."/>
        </authorList>
    </citation>
    <scope>NUCLEOTIDE SEQUENCE [LARGE SCALE GENOMIC DNA]</scope>
    <source>
        <strain evidence="2">c</strain>
    </source>
</reference>
<dbReference type="EMBL" id="JNVN01001835">
    <property type="protein sequence ID" value="KHJ32762.1"/>
    <property type="molecule type" value="Genomic_DNA"/>
</dbReference>
<organism evidence="1 2">
    <name type="scientific">Uncinula necator</name>
    <name type="common">Grape powdery mildew</name>
    <dbReference type="NCBI Taxonomy" id="52586"/>
    <lineage>
        <taxon>Eukaryota</taxon>
        <taxon>Fungi</taxon>
        <taxon>Dikarya</taxon>
        <taxon>Ascomycota</taxon>
        <taxon>Pezizomycotina</taxon>
        <taxon>Leotiomycetes</taxon>
        <taxon>Erysiphales</taxon>
        <taxon>Erysiphaceae</taxon>
        <taxon>Erysiphe</taxon>
    </lineage>
</organism>
<sequence length="103" mass="11358">MEDYTEGLKLGNIFADLQNLQNATPTTTTFLSNISKSAGKTKSKSMKTFESNQMDENIKRAKSLVALAEFREKFKETGDTGLALAKKKVDTVLAGYVMSQVKD</sequence>
<gene>
    <name evidence="1" type="ORF">EV44_g6131</name>
</gene>
<dbReference type="Proteomes" id="UP000030854">
    <property type="component" value="Unassembled WGS sequence"/>
</dbReference>
<accession>A0A0B1P269</accession>
<evidence type="ECO:0000313" key="1">
    <source>
        <dbReference type="EMBL" id="KHJ32762.1"/>
    </source>
</evidence>
<protein>
    <submittedName>
        <fullName evidence="1">Uncharacterized protein</fullName>
    </submittedName>
</protein>
<comment type="caution">
    <text evidence="1">The sequence shown here is derived from an EMBL/GenBank/DDBJ whole genome shotgun (WGS) entry which is preliminary data.</text>
</comment>
<dbReference type="HOGENOM" id="CLU_2265713_0_0_1"/>
<proteinExistence type="predicted"/>